<feature type="domain" description="ATP-grasp" evidence="6">
    <location>
        <begin position="108"/>
        <end position="299"/>
    </location>
</feature>
<dbReference type="Gene3D" id="3.40.50.20">
    <property type="match status" value="1"/>
</dbReference>
<dbReference type="InterPro" id="IPR011761">
    <property type="entry name" value="ATP-grasp"/>
</dbReference>
<evidence type="ECO:0000259" key="6">
    <source>
        <dbReference type="PROSITE" id="PS50975"/>
    </source>
</evidence>
<keyword evidence="4 5" id="KW-0067">ATP-binding</keyword>
<keyword evidence="2 5" id="KW-0547">Nucleotide-binding</keyword>
<dbReference type="Pfam" id="PF02222">
    <property type="entry name" value="ATP-grasp"/>
    <property type="match status" value="1"/>
</dbReference>
<dbReference type="RefSeq" id="WP_394845311.1">
    <property type="nucleotide sequence ID" value="NZ_CP089982.1"/>
</dbReference>
<dbReference type="Proteomes" id="UP001379533">
    <property type="component" value="Chromosome"/>
</dbReference>
<dbReference type="PANTHER" id="PTHR43585:SF2">
    <property type="entry name" value="ATP-GRASP ENZYME FSQD"/>
    <property type="match status" value="1"/>
</dbReference>
<evidence type="ECO:0000256" key="1">
    <source>
        <dbReference type="ARBA" id="ARBA00022598"/>
    </source>
</evidence>
<sequence length="395" mass="44232">MALLCLGRSIKIDFASWLQESGRDLYLITSNVMPHQDRYRMVRKIDDMDAHGQAELAAVEIGRSVALQAVLPHSEYDLIRAARIRRHLGIPGQSVESAMAYRDKVTMKEYLRRAGIAVANFARITSPLDAIHFVEEHGFPVIIKPVDACGSKNVSLIADYAALAEFFRTSTGRDCMIESFVDGRMYHVNGVLKEDGSVFFVPCAYITTCIDFQSGGIFGDRAIDPRTPFSKRLFECTKKAIAALPPAFPLAFHAEIFHTKDDELVLCEIAARTPGSITGELIGYSYDIDIHRLWIRSLAGLSDDFSAIRTPRRYLASIRIPVREGRLKKLPTIIPFPWVSTYCLTGVVGKDYRRATSYTDDVLSGLLVGSSEEQLKYRIDEFAAWAHDAIRWEAA</sequence>
<dbReference type="PROSITE" id="PS50975">
    <property type="entry name" value="ATP_GRASP"/>
    <property type="match status" value="1"/>
</dbReference>
<evidence type="ECO:0000313" key="7">
    <source>
        <dbReference type="EMBL" id="WXA94700.1"/>
    </source>
</evidence>
<protein>
    <submittedName>
        <fullName evidence="7">ATP-grasp domain-containing protein</fullName>
    </submittedName>
</protein>
<keyword evidence="3" id="KW-0658">Purine biosynthesis</keyword>
<gene>
    <name evidence="7" type="ORF">LZC95_50815</name>
</gene>
<dbReference type="InterPro" id="IPR052032">
    <property type="entry name" value="ATP-dep_AA_Ligase"/>
</dbReference>
<evidence type="ECO:0000256" key="4">
    <source>
        <dbReference type="ARBA" id="ARBA00022840"/>
    </source>
</evidence>
<keyword evidence="8" id="KW-1185">Reference proteome</keyword>
<reference evidence="7 8" key="1">
    <citation type="submission" date="2021-12" db="EMBL/GenBank/DDBJ databases">
        <title>Discovery of the Pendulisporaceae a myxobacterial family with distinct sporulation behavior and unique specialized metabolism.</title>
        <authorList>
            <person name="Garcia R."/>
            <person name="Popoff A."/>
            <person name="Bader C.D."/>
            <person name="Loehr J."/>
            <person name="Walesch S."/>
            <person name="Walt C."/>
            <person name="Boldt J."/>
            <person name="Bunk B."/>
            <person name="Haeckl F.J.F.P.J."/>
            <person name="Gunesch A.P."/>
            <person name="Birkelbach J."/>
            <person name="Nuebel U."/>
            <person name="Pietschmann T."/>
            <person name="Bach T."/>
            <person name="Mueller R."/>
        </authorList>
    </citation>
    <scope>NUCLEOTIDE SEQUENCE [LARGE SCALE GENOMIC DNA]</scope>
    <source>
        <strain evidence="7 8">MSr12523</strain>
    </source>
</reference>
<dbReference type="PANTHER" id="PTHR43585">
    <property type="entry name" value="FUMIPYRROLE BIOSYNTHESIS PROTEIN C"/>
    <property type="match status" value="1"/>
</dbReference>
<keyword evidence="1" id="KW-0436">Ligase</keyword>
<organism evidence="7 8">
    <name type="scientific">Pendulispora brunnea</name>
    <dbReference type="NCBI Taxonomy" id="2905690"/>
    <lineage>
        <taxon>Bacteria</taxon>
        <taxon>Pseudomonadati</taxon>
        <taxon>Myxococcota</taxon>
        <taxon>Myxococcia</taxon>
        <taxon>Myxococcales</taxon>
        <taxon>Sorangiineae</taxon>
        <taxon>Pendulisporaceae</taxon>
        <taxon>Pendulispora</taxon>
    </lineage>
</organism>
<dbReference type="Gene3D" id="3.30.470.20">
    <property type="entry name" value="ATP-grasp fold, B domain"/>
    <property type="match status" value="1"/>
</dbReference>
<evidence type="ECO:0000256" key="2">
    <source>
        <dbReference type="ARBA" id="ARBA00022741"/>
    </source>
</evidence>
<dbReference type="InterPro" id="IPR013815">
    <property type="entry name" value="ATP_grasp_subdomain_1"/>
</dbReference>
<dbReference type="InterPro" id="IPR003135">
    <property type="entry name" value="ATP-grasp_carboxylate-amine"/>
</dbReference>
<name>A0ABZ2KC94_9BACT</name>
<dbReference type="EMBL" id="CP089982">
    <property type="protein sequence ID" value="WXA94700.1"/>
    <property type="molecule type" value="Genomic_DNA"/>
</dbReference>
<evidence type="ECO:0000256" key="3">
    <source>
        <dbReference type="ARBA" id="ARBA00022755"/>
    </source>
</evidence>
<accession>A0ABZ2KC94</accession>
<dbReference type="SUPFAM" id="SSF56059">
    <property type="entry name" value="Glutathione synthetase ATP-binding domain-like"/>
    <property type="match status" value="1"/>
</dbReference>
<dbReference type="Gene3D" id="3.30.1490.20">
    <property type="entry name" value="ATP-grasp fold, A domain"/>
    <property type="match status" value="1"/>
</dbReference>
<evidence type="ECO:0000313" key="8">
    <source>
        <dbReference type="Proteomes" id="UP001379533"/>
    </source>
</evidence>
<evidence type="ECO:0000256" key="5">
    <source>
        <dbReference type="PROSITE-ProRule" id="PRU00409"/>
    </source>
</evidence>
<proteinExistence type="predicted"/>